<dbReference type="EMBL" id="JASPKY010000301">
    <property type="protein sequence ID" value="KAK9709834.1"/>
    <property type="molecule type" value="Genomic_DNA"/>
</dbReference>
<reference evidence="1 2" key="1">
    <citation type="journal article" date="2024" name="BMC Genomics">
        <title>De novo assembly and annotation of Popillia japonica's genome with initial clues to its potential as an invasive pest.</title>
        <authorList>
            <person name="Cucini C."/>
            <person name="Boschi S."/>
            <person name="Funari R."/>
            <person name="Cardaioli E."/>
            <person name="Iannotti N."/>
            <person name="Marturano G."/>
            <person name="Paoli F."/>
            <person name="Bruttini M."/>
            <person name="Carapelli A."/>
            <person name="Frati F."/>
            <person name="Nardi F."/>
        </authorList>
    </citation>
    <scope>NUCLEOTIDE SEQUENCE [LARGE SCALE GENOMIC DNA]</scope>
    <source>
        <strain evidence="1">DMR45628</strain>
    </source>
</reference>
<gene>
    <name evidence="1" type="ORF">QE152_g26385</name>
</gene>
<proteinExistence type="predicted"/>
<organism evidence="1 2">
    <name type="scientific">Popillia japonica</name>
    <name type="common">Japanese beetle</name>
    <dbReference type="NCBI Taxonomy" id="7064"/>
    <lineage>
        <taxon>Eukaryota</taxon>
        <taxon>Metazoa</taxon>
        <taxon>Ecdysozoa</taxon>
        <taxon>Arthropoda</taxon>
        <taxon>Hexapoda</taxon>
        <taxon>Insecta</taxon>
        <taxon>Pterygota</taxon>
        <taxon>Neoptera</taxon>
        <taxon>Endopterygota</taxon>
        <taxon>Coleoptera</taxon>
        <taxon>Polyphaga</taxon>
        <taxon>Scarabaeiformia</taxon>
        <taxon>Scarabaeidae</taxon>
        <taxon>Rutelinae</taxon>
        <taxon>Popillia</taxon>
    </lineage>
</organism>
<name>A0AAW1JYZ3_POPJA</name>
<sequence length="66" mass="7546">MLLIIRLSQRMLETSGEAIQKKEKLTPFAGKFTGTIFQELKGRILMEFGEKVGTIVGEYWPDLIED</sequence>
<keyword evidence="2" id="KW-1185">Reference proteome</keyword>
<evidence type="ECO:0000313" key="2">
    <source>
        <dbReference type="Proteomes" id="UP001458880"/>
    </source>
</evidence>
<comment type="caution">
    <text evidence="1">The sequence shown here is derived from an EMBL/GenBank/DDBJ whole genome shotgun (WGS) entry which is preliminary data.</text>
</comment>
<dbReference type="AlphaFoldDB" id="A0AAW1JYZ3"/>
<protein>
    <submittedName>
        <fullName evidence="1">Uncharacterized protein</fullName>
    </submittedName>
</protein>
<accession>A0AAW1JYZ3</accession>
<dbReference type="Proteomes" id="UP001458880">
    <property type="component" value="Unassembled WGS sequence"/>
</dbReference>
<evidence type="ECO:0000313" key="1">
    <source>
        <dbReference type="EMBL" id="KAK9709834.1"/>
    </source>
</evidence>